<evidence type="ECO:0000256" key="1">
    <source>
        <dbReference type="SAM" id="Coils"/>
    </source>
</evidence>
<dbReference type="OrthoDB" id="10254988at2759"/>
<feature type="compositionally biased region" description="Low complexity" evidence="2">
    <location>
        <begin position="805"/>
        <end position="827"/>
    </location>
</feature>
<reference evidence="3" key="1">
    <citation type="submission" date="2019-05" db="EMBL/GenBank/DDBJ databases">
        <title>Annotation for the trematode Fasciolopsis buski.</title>
        <authorList>
            <person name="Choi Y.-J."/>
        </authorList>
    </citation>
    <scope>NUCLEOTIDE SEQUENCE</scope>
    <source>
        <strain evidence="3">HT</strain>
        <tissue evidence="3">Whole worm</tissue>
    </source>
</reference>
<sequence>MTWWHPTQYDHFCGFMTPVNAVLLRLFLFTQKVENERDSLLAQLRELRRNYRLRTNVRLQDEAPSADDEEDDNEAEEGDAGEMELTRKTATDCEEADSGNKTGDSTEETEQFGIGPLKRKTFNLPCTNGIRYRERRRRTRGSLESEIVRLGAEVEQLEEANRQLSSQLALSHADCRSKEEEVQSNKRELESLRTQDKGMSGEAKTDHKEAELKRLKLAVSAAELETRKVRRELREVQTNPSMTEQGRLLLSKISQLEAQLSKSSKAHQTATTQYELRTKQLEQEQFGLAQQLITERQTALTLREQLVAAKIELQQQGNTLKRIQLGFESMGVDKERARCLVSVENANSYSNVTVQDLITDFVSRSAEQRRDELKLLEPDQLDRLEQTETHKSGCSAEMGIEMQTELLIQLKNRLVELERENAQLEVKHNAESADSVDARARVVQLEQRLSTAQDQLISGQSQLAELIATNARLQVESTTLHNQLDSLANQNDCLFRRNTELEGEANRLRAMVESAHAAEAHLTADYYHLQRLHEKLTRDYDSLGLSLKEAKESQRHMKSELSGAQAQIEQLRSASNEVLGLKEALEFERGSLKGEARQIVILREDCARLRAQVDTITESRDCERVEKAAAVERARETKHQLEECETRASRLTLDLDSQRSANQKMQIEVADLRSRVQILSNLNSKLEKDNRSLVLQLQSILGQNQELLASTLETCTHRVTEEGSLRERLLSLQRQKQHLEDKMMEQYRSTTQKKKTPKRMNLVQKARAALSKRKDSSGSQQNNDSSKWNTAATATRNTFHSIHSQYSLSNESSGSSNSLSSMSVGKSQSTTRLVPGSVSMYDRDPEECDTSEFHVFLKRLDSSITNGGGPPSRNINLRTDLCIPTQIGEDKTAKSAKNISLMNDHNGLNSKDMISTNLNSPRTTQLGRMDCRPLSPTSEVIRSARHPSGEQPNNRESSQAKGLTRSNSSYPIDQFHQQHHFPHKLNTGAALNTQLKSHQRRSECVWPDHERFRSEVAFSAESKNKSNGSRGCNYQPLPCTERCEKQLREIVTTKATSDDYGCSLNNSFIRSASEVSRSSSIHSFASSCTSVQAGNNDNGSLSNLDISHQRTTANSMVSITGKQTRISPQYPLMSNSSASPYISENSMDDGTRLVKPKTINVSQSQLRPGKSGINPTGYCHSAQPDSTQKPNSMESIYCHRLPRIGTSNNEDNPHGDSGVPKRDHTDLDQKPMLEVVGRPRVLLEYGDL</sequence>
<protein>
    <recommendedName>
        <fullName evidence="5">Girdin</fullName>
    </recommendedName>
</protein>
<feature type="region of interest" description="Disordered" evidence="2">
    <location>
        <begin position="766"/>
        <end position="789"/>
    </location>
</feature>
<feature type="coiled-coil region" evidence="1">
    <location>
        <begin position="400"/>
        <end position="455"/>
    </location>
</feature>
<dbReference type="GO" id="GO:0008017">
    <property type="term" value="F:microtubule binding"/>
    <property type="evidence" value="ECO:0007669"/>
    <property type="project" value="TreeGrafter"/>
</dbReference>
<feature type="region of interest" description="Disordered" evidence="2">
    <location>
        <begin position="58"/>
        <end position="119"/>
    </location>
</feature>
<dbReference type="Proteomes" id="UP000728185">
    <property type="component" value="Unassembled WGS sequence"/>
</dbReference>
<dbReference type="GO" id="GO:0005737">
    <property type="term" value="C:cytoplasm"/>
    <property type="evidence" value="ECO:0007669"/>
    <property type="project" value="TreeGrafter"/>
</dbReference>
<feature type="coiled-coil region" evidence="1">
    <location>
        <begin position="484"/>
        <end position="518"/>
    </location>
</feature>
<evidence type="ECO:0008006" key="5">
    <source>
        <dbReference type="Google" id="ProtNLM"/>
    </source>
</evidence>
<name>A0A8E0RYN0_9TREM</name>
<gene>
    <name evidence="3" type="ORF">FBUS_05693</name>
</gene>
<feature type="region of interest" description="Disordered" evidence="2">
    <location>
        <begin position="170"/>
        <end position="209"/>
    </location>
</feature>
<dbReference type="AlphaFoldDB" id="A0A8E0RYN0"/>
<feature type="coiled-coil region" evidence="1">
    <location>
        <begin position="627"/>
        <end position="689"/>
    </location>
</feature>
<keyword evidence="1" id="KW-0175">Coiled coil</keyword>
<evidence type="ECO:0000313" key="4">
    <source>
        <dbReference type="Proteomes" id="UP000728185"/>
    </source>
</evidence>
<dbReference type="GO" id="GO:0030705">
    <property type="term" value="P:cytoskeleton-dependent intracellular transport"/>
    <property type="evidence" value="ECO:0007669"/>
    <property type="project" value="TreeGrafter"/>
</dbReference>
<feature type="compositionally biased region" description="Acidic residues" evidence="2">
    <location>
        <begin position="64"/>
        <end position="82"/>
    </location>
</feature>
<feature type="coiled-coil region" evidence="1">
    <location>
        <begin position="547"/>
        <end position="574"/>
    </location>
</feature>
<accession>A0A8E0RYN0</accession>
<dbReference type="PANTHER" id="PTHR18947">
    <property type="entry name" value="HOOK PROTEINS"/>
    <property type="match status" value="1"/>
</dbReference>
<dbReference type="PANTHER" id="PTHR18947:SF28">
    <property type="entry name" value="GIRDIN, ISOFORM A"/>
    <property type="match status" value="1"/>
</dbReference>
<organism evidence="3 4">
    <name type="scientific">Fasciolopsis buskii</name>
    <dbReference type="NCBI Taxonomy" id="27845"/>
    <lineage>
        <taxon>Eukaryota</taxon>
        <taxon>Metazoa</taxon>
        <taxon>Spiralia</taxon>
        <taxon>Lophotrochozoa</taxon>
        <taxon>Platyhelminthes</taxon>
        <taxon>Trematoda</taxon>
        <taxon>Digenea</taxon>
        <taxon>Plagiorchiida</taxon>
        <taxon>Echinostomata</taxon>
        <taxon>Echinostomatoidea</taxon>
        <taxon>Fasciolidae</taxon>
        <taxon>Fasciolopsis</taxon>
    </lineage>
</organism>
<dbReference type="EMBL" id="LUCM01002616">
    <property type="protein sequence ID" value="KAA0197091.1"/>
    <property type="molecule type" value="Genomic_DNA"/>
</dbReference>
<dbReference type="GO" id="GO:0051959">
    <property type="term" value="F:dynein light intermediate chain binding"/>
    <property type="evidence" value="ECO:0007669"/>
    <property type="project" value="TreeGrafter"/>
</dbReference>
<feature type="compositionally biased region" description="Polar residues" evidence="2">
    <location>
        <begin position="910"/>
        <end position="926"/>
    </location>
</feature>
<dbReference type="GO" id="GO:0005813">
    <property type="term" value="C:centrosome"/>
    <property type="evidence" value="ECO:0007669"/>
    <property type="project" value="TreeGrafter"/>
</dbReference>
<evidence type="ECO:0000256" key="2">
    <source>
        <dbReference type="SAM" id="MobiDB-lite"/>
    </source>
</evidence>
<feature type="region of interest" description="Disordered" evidence="2">
    <location>
        <begin position="910"/>
        <end position="970"/>
    </location>
</feature>
<feature type="region of interest" description="Disordered" evidence="2">
    <location>
        <begin position="1203"/>
        <end position="1232"/>
    </location>
</feature>
<feature type="compositionally biased region" description="Basic and acidic residues" evidence="2">
    <location>
        <begin position="1211"/>
        <end position="1231"/>
    </location>
</feature>
<feature type="compositionally biased region" description="Polar residues" evidence="2">
    <location>
        <begin position="950"/>
        <end position="970"/>
    </location>
</feature>
<keyword evidence="4" id="KW-1185">Reference proteome</keyword>
<proteinExistence type="predicted"/>
<dbReference type="GO" id="GO:0031122">
    <property type="term" value="P:cytoplasmic microtubule organization"/>
    <property type="evidence" value="ECO:0007669"/>
    <property type="project" value="TreeGrafter"/>
</dbReference>
<feature type="compositionally biased region" description="Low complexity" evidence="2">
    <location>
        <begin position="777"/>
        <end position="787"/>
    </location>
</feature>
<comment type="caution">
    <text evidence="3">The sequence shown here is derived from an EMBL/GenBank/DDBJ whole genome shotgun (WGS) entry which is preliminary data.</text>
</comment>
<evidence type="ECO:0000313" key="3">
    <source>
        <dbReference type="EMBL" id="KAA0197091.1"/>
    </source>
</evidence>
<feature type="compositionally biased region" description="Basic and acidic residues" evidence="2">
    <location>
        <begin position="173"/>
        <end position="196"/>
    </location>
</feature>
<feature type="region of interest" description="Disordered" evidence="2">
    <location>
        <begin position="805"/>
        <end position="831"/>
    </location>
</feature>